<dbReference type="RefSeq" id="WP_142839862.1">
    <property type="nucleotide sequence ID" value="NZ_SGNY01000001.1"/>
</dbReference>
<name>A0A546XQL6_RHIRH</name>
<organism evidence="1 2">
    <name type="scientific">Rhizobium rhizogenes</name>
    <name type="common">Agrobacterium rhizogenes</name>
    <dbReference type="NCBI Taxonomy" id="359"/>
    <lineage>
        <taxon>Bacteria</taxon>
        <taxon>Pseudomonadati</taxon>
        <taxon>Pseudomonadota</taxon>
        <taxon>Alphaproteobacteria</taxon>
        <taxon>Hyphomicrobiales</taxon>
        <taxon>Rhizobiaceae</taxon>
        <taxon>Rhizobium/Agrobacterium group</taxon>
        <taxon>Rhizobium</taxon>
    </lineage>
</organism>
<evidence type="ECO:0000313" key="2">
    <source>
        <dbReference type="Proteomes" id="UP000315434"/>
    </source>
</evidence>
<sequence>MSIFVENGALISIGGARLCIIGMNPQRVSYSSSARFPAHPVQGGLRYQATGPDAELVTIEAMTFPHIFGGLDSVAILKAHHRRQSIVPFIRLRGNYLGEALGLCVIETLDYDEERLHPVDGVGRQLDVTMGLIILPESTPFSSVGVSSLGDILGGAF</sequence>
<dbReference type="Proteomes" id="UP000315434">
    <property type="component" value="Unassembled WGS sequence"/>
</dbReference>
<reference evidence="1 2" key="1">
    <citation type="journal article" date="2019" name="Appl. Microbiol. Biotechnol.">
        <title>Differential efficiency of wild type rhizogenic strains for rol gene transformation of plants.</title>
        <authorList>
            <person name="Desmet S."/>
            <person name="De Keyser E."/>
            <person name="Van Vaerenbergh J."/>
            <person name="Baeyen S."/>
            <person name="Van Huylenbroeck J."/>
            <person name="Geelen D."/>
            <person name="Dhooghe E."/>
        </authorList>
    </citation>
    <scope>NUCLEOTIDE SEQUENCE [LARGE SCALE GENOMIC DNA]</scope>
    <source>
        <strain evidence="1 2">GBBC3284</strain>
    </source>
</reference>
<accession>A0A546XQL6</accession>
<dbReference type="AlphaFoldDB" id="A0A546XQL6"/>
<evidence type="ECO:0008006" key="3">
    <source>
        <dbReference type="Google" id="ProtNLM"/>
    </source>
</evidence>
<gene>
    <name evidence="1" type="ORF">EXN68_05170</name>
</gene>
<dbReference type="EMBL" id="SGNY01000001">
    <property type="protein sequence ID" value="TRB03036.1"/>
    <property type="molecule type" value="Genomic_DNA"/>
</dbReference>
<proteinExistence type="predicted"/>
<evidence type="ECO:0000313" key="1">
    <source>
        <dbReference type="EMBL" id="TRB03036.1"/>
    </source>
</evidence>
<dbReference type="InterPro" id="IPR009734">
    <property type="entry name" value="Myoviridae_GpU"/>
</dbReference>
<comment type="caution">
    <text evidence="1">The sequence shown here is derived from an EMBL/GenBank/DDBJ whole genome shotgun (WGS) entry which is preliminary data.</text>
</comment>
<protein>
    <recommendedName>
        <fullName evidence="3">Phage tail protein</fullName>
    </recommendedName>
</protein>
<dbReference type="Pfam" id="PF06995">
    <property type="entry name" value="Phage_P2_GpU"/>
    <property type="match status" value="1"/>
</dbReference>
<dbReference type="OrthoDB" id="7851972at2"/>